<comment type="caution">
    <text evidence="1">The sequence shown here is derived from an EMBL/GenBank/DDBJ whole genome shotgun (WGS) entry which is preliminary data.</text>
</comment>
<dbReference type="EMBL" id="QZCE01000002">
    <property type="protein sequence ID" value="NEZ67880.1"/>
    <property type="molecule type" value="Genomic_DNA"/>
</dbReference>
<protein>
    <submittedName>
        <fullName evidence="1">Uncharacterized protein</fullName>
    </submittedName>
</protein>
<evidence type="ECO:0000313" key="1">
    <source>
        <dbReference type="EMBL" id="NEZ67880.1"/>
    </source>
</evidence>
<organism evidence="1 2">
    <name type="scientific">Adonisia turfae CCMR0082</name>
    <dbReference type="NCBI Taxonomy" id="2304604"/>
    <lineage>
        <taxon>Bacteria</taxon>
        <taxon>Bacillati</taxon>
        <taxon>Cyanobacteriota</taxon>
        <taxon>Adonisia</taxon>
        <taxon>Adonisia turfae</taxon>
    </lineage>
</organism>
<gene>
    <name evidence="1" type="ORF">D0962_34880</name>
</gene>
<evidence type="ECO:0000313" key="2">
    <source>
        <dbReference type="Proteomes" id="UP000473574"/>
    </source>
</evidence>
<reference evidence="1 2" key="1">
    <citation type="journal article" date="2020" name="Microb. Ecol.">
        <title>Ecogenomics of the Marine Benthic Filamentous Cyanobacterium Adonisia.</title>
        <authorList>
            <person name="Walter J.M."/>
            <person name="Coutinho F.H."/>
            <person name="Leomil L."/>
            <person name="Hargreaves P.I."/>
            <person name="Campeao M.E."/>
            <person name="Vieira V.V."/>
            <person name="Silva B.S."/>
            <person name="Fistarol G.O."/>
            <person name="Salomon P.S."/>
            <person name="Sawabe T."/>
            <person name="Mino S."/>
            <person name="Hosokawa M."/>
            <person name="Miyashita H."/>
            <person name="Maruyama F."/>
            <person name="van Verk M.C."/>
            <person name="Dutilh B.E."/>
            <person name="Thompson C.C."/>
            <person name="Thompson F.L."/>
        </authorList>
    </citation>
    <scope>NUCLEOTIDE SEQUENCE [LARGE SCALE GENOMIC DNA]</scope>
    <source>
        <strain evidence="1 2">CCMR0082</strain>
    </source>
</reference>
<accession>A0A6M0SH24</accession>
<dbReference type="AlphaFoldDB" id="A0A6M0SH24"/>
<proteinExistence type="predicted"/>
<name>A0A6M0SH24_9CYAN</name>
<sequence>MANLMRIPQSGAIAINDAVDRMNTLTLFVKQTLRNELDYGEIPGCGKKPVLFKPGAEKIASLFGFYVTMDRLEAIKDFTGKDFGGEPFFSFEYMATLKNRQGDVVAQCVGSCNSWEDKYRWRKAQRECPTCGSASIFKSKYPDRNTGDQGWYCNKKSGGCGANFHSTDKSITEQKAGRVPNERIFDQINTIDKMSQKRAFVGAVILGANASNYFAIEQSEIDGIEVIDADYEPMQSVNNAQPMQRIEVEVMPDDGRNDNQERIAYVINLTEHKWSEAKRICDEKVGPIPSADLSSEQVREVVRWLLTDYGVRRRRIHEETAYALTTELINQQPNITDENLIDRFFVRLDEIAHDAPIRSNGKAQQFAGVSID</sequence>
<dbReference type="Proteomes" id="UP000473574">
    <property type="component" value="Unassembled WGS sequence"/>
</dbReference>
<dbReference type="RefSeq" id="WP_163671157.1">
    <property type="nucleotide sequence ID" value="NZ_QZCE01000002.1"/>
</dbReference>